<evidence type="ECO:0000256" key="11">
    <source>
        <dbReference type="HAMAP-Rule" id="MF_01547"/>
    </source>
</evidence>
<evidence type="ECO:0000259" key="13">
    <source>
        <dbReference type="Pfam" id="PF01728"/>
    </source>
</evidence>
<evidence type="ECO:0000256" key="10">
    <source>
        <dbReference type="ARBA" id="ARBA00048970"/>
    </source>
</evidence>
<reference evidence="14" key="1">
    <citation type="journal article" date="2020" name="mSystems">
        <title>Genome- and Community-Level Interaction Insights into Carbon Utilization and Element Cycling Functions of Hydrothermarchaeota in Hydrothermal Sediment.</title>
        <authorList>
            <person name="Zhou Z."/>
            <person name="Liu Y."/>
            <person name="Xu W."/>
            <person name="Pan J."/>
            <person name="Luo Z.H."/>
            <person name="Li M."/>
        </authorList>
    </citation>
    <scope>NUCLEOTIDE SEQUENCE [LARGE SCALE GENOMIC DNA]</scope>
    <source>
        <strain evidence="14">SpSt-477</strain>
    </source>
</reference>
<feature type="region of interest" description="Disordered" evidence="12">
    <location>
        <begin position="223"/>
        <end position="258"/>
    </location>
</feature>
<feature type="active site" description="Proton acceptor" evidence="11">
    <location>
        <position position="155"/>
    </location>
</feature>
<evidence type="ECO:0000256" key="4">
    <source>
        <dbReference type="ARBA" id="ARBA00022691"/>
    </source>
</evidence>
<evidence type="ECO:0000256" key="9">
    <source>
        <dbReference type="ARBA" id="ARBA00042745"/>
    </source>
</evidence>
<evidence type="ECO:0000256" key="6">
    <source>
        <dbReference type="ARBA" id="ARBA00038861"/>
    </source>
</evidence>
<feature type="binding site" evidence="11">
    <location>
        <position position="59"/>
    </location>
    <ligand>
        <name>S-adenosyl-L-methionine</name>
        <dbReference type="ChEBI" id="CHEBI:59789"/>
    </ligand>
</feature>
<proteinExistence type="inferred from homology"/>
<dbReference type="Gene3D" id="3.40.50.150">
    <property type="entry name" value="Vaccinia Virus protein VP39"/>
    <property type="match status" value="1"/>
</dbReference>
<dbReference type="PANTHER" id="PTHR10920">
    <property type="entry name" value="RIBOSOMAL RNA METHYLTRANSFERASE"/>
    <property type="match status" value="1"/>
</dbReference>
<evidence type="ECO:0000256" key="2">
    <source>
        <dbReference type="ARBA" id="ARBA00022603"/>
    </source>
</evidence>
<evidence type="ECO:0000256" key="5">
    <source>
        <dbReference type="ARBA" id="ARBA00037569"/>
    </source>
</evidence>
<name>A0A7C4RUN5_9BACT</name>
<dbReference type="Pfam" id="PF01728">
    <property type="entry name" value="FtsJ"/>
    <property type="match status" value="1"/>
</dbReference>
<feature type="binding site" evidence="11">
    <location>
        <position position="77"/>
    </location>
    <ligand>
        <name>S-adenosyl-L-methionine</name>
        <dbReference type="ChEBI" id="CHEBI:59789"/>
    </ligand>
</feature>
<comment type="similarity">
    <text evidence="11">Belongs to the class I-like SAM-binding methyltransferase superfamily. RNA methyltransferase RlmE family.</text>
</comment>
<dbReference type="AlphaFoldDB" id="A0A7C4RUN5"/>
<comment type="catalytic activity">
    <reaction evidence="10 11">
        <text>uridine(2552) in 23S rRNA + S-adenosyl-L-methionine = 2'-O-methyluridine(2552) in 23S rRNA + S-adenosyl-L-homocysteine + H(+)</text>
        <dbReference type="Rhea" id="RHEA:42720"/>
        <dbReference type="Rhea" id="RHEA-COMP:10202"/>
        <dbReference type="Rhea" id="RHEA-COMP:10203"/>
        <dbReference type="ChEBI" id="CHEBI:15378"/>
        <dbReference type="ChEBI" id="CHEBI:57856"/>
        <dbReference type="ChEBI" id="CHEBI:59789"/>
        <dbReference type="ChEBI" id="CHEBI:65315"/>
        <dbReference type="ChEBI" id="CHEBI:74478"/>
        <dbReference type="EC" id="2.1.1.166"/>
    </reaction>
</comment>
<dbReference type="GO" id="GO:0005737">
    <property type="term" value="C:cytoplasm"/>
    <property type="evidence" value="ECO:0007669"/>
    <property type="project" value="UniProtKB-SubCell"/>
</dbReference>
<evidence type="ECO:0000256" key="1">
    <source>
        <dbReference type="ARBA" id="ARBA00022552"/>
    </source>
</evidence>
<dbReference type="PANTHER" id="PTHR10920:SF18">
    <property type="entry name" value="RRNA METHYLTRANSFERASE 2, MITOCHONDRIAL"/>
    <property type="match status" value="1"/>
</dbReference>
<keyword evidence="4 11" id="KW-0949">S-adenosyl-L-methionine</keyword>
<evidence type="ECO:0000313" key="14">
    <source>
        <dbReference type="EMBL" id="HGU34644.1"/>
    </source>
</evidence>
<evidence type="ECO:0000256" key="7">
    <source>
        <dbReference type="ARBA" id="ARBA00041129"/>
    </source>
</evidence>
<evidence type="ECO:0000256" key="12">
    <source>
        <dbReference type="SAM" id="MobiDB-lite"/>
    </source>
</evidence>
<gene>
    <name evidence="11" type="primary">rlmE</name>
    <name evidence="11" type="synonym">ftsJ</name>
    <name evidence="11" type="synonym">rrmJ</name>
    <name evidence="14" type="ORF">ENS29_17635</name>
</gene>
<dbReference type="InterPro" id="IPR050082">
    <property type="entry name" value="RNA_methyltr_RlmE"/>
</dbReference>
<dbReference type="SUPFAM" id="SSF53335">
    <property type="entry name" value="S-adenosyl-L-methionine-dependent methyltransferases"/>
    <property type="match status" value="1"/>
</dbReference>
<comment type="caution">
    <text evidence="14">The sequence shown here is derived from an EMBL/GenBank/DDBJ whole genome shotgun (WGS) entry which is preliminary data.</text>
</comment>
<dbReference type="InterPro" id="IPR015507">
    <property type="entry name" value="rRNA-MeTfrase_E"/>
</dbReference>
<dbReference type="GO" id="GO:0008650">
    <property type="term" value="F:rRNA (uridine-2'-O-)-methyltransferase activity"/>
    <property type="evidence" value="ECO:0007669"/>
    <property type="project" value="UniProtKB-UniRule"/>
</dbReference>
<feature type="domain" description="Ribosomal RNA methyltransferase FtsJ" evidence="13">
    <location>
        <begin position="26"/>
        <end position="197"/>
    </location>
</feature>
<organism evidence="14">
    <name type="scientific">Desulfatirhabdium butyrativorans</name>
    <dbReference type="NCBI Taxonomy" id="340467"/>
    <lineage>
        <taxon>Bacteria</taxon>
        <taxon>Pseudomonadati</taxon>
        <taxon>Thermodesulfobacteriota</taxon>
        <taxon>Desulfobacteria</taxon>
        <taxon>Desulfobacterales</taxon>
        <taxon>Desulfatirhabdiaceae</taxon>
        <taxon>Desulfatirhabdium</taxon>
    </lineage>
</organism>
<keyword evidence="3 11" id="KW-0808">Transferase</keyword>
<dbReference type="EC" id="2.1.1.166" evidence="6 11"/>
<feature type="binding site" evidence="11">
    <location>
        <position position="57"/>
    </location>
    <ligand>
        <name>S-adenosyl-L-methionine</name>
        <dbReference type="ChEBI" id="CHEBI:59789"/>
    </ligand>
</feature>
<keyword evidence="2 11" id="KW-0489">Methyltransferase</keyword>
<evidence type="ECO:0000256" key="3">
    <source>
        <dbReference type="ARBA" id="ARBA00022679"/>
    </source>
</evidence>
<dbReference type="InterPro" id="IPR002877">
    <property type="entry name" value="RNA_MeTrfase_FtsJ_dom"/>
</dbReference>
<accession>A0A7C4RUN5</accession>
<feature type="binding site" evidence="11">
    <location>
        <position position="115"/>
    </location>
    <ligand>
        <name>S-adenosyl-L-methionine</name>
        <dbReference type="ChEBI" id="CHEBI:59789"/>
    </ligand>
</feature>
<protein>
    <recommendedName>
        <fullName evidence="7 11">Ribosomal RNA large subunit methyltransferase E</fullName>
        <ecNumber evidence="6 11">2.1.1.166</ecNumber>
    </recommendedName>
    <alternativeName>
        <fullName evidence="9 11">23S rRNA Um2552 methyltransferase</fullName>
    </alternativeName>
    <alternativeName>
        <fullName evidence="8 11">rRNA (uridine-2'-O-)-methyltransferase</fullName>
    </alternativeName>
</protein>
<dbReference type="CDD" id="cd02440">
    <property type="entry name" value="AdoMet_MTases"/>
    <property type="match status" value="1"/>
</dbReference>
<keyword evidence="11" id="KW-0963">Cytoplasm</keyword>
<dbReference type="EMBL" id="DSUH01000399">
    <property type="protein sequence ID" value="HGU34644.1"/>
    <property type="molecule type" value="Genomic_DNA"/>
</dbReference>
<comment type="subcellular location">
    <subcellularLocation>
        <location evidence="11">Cytoplasm</location>
    </subcellularLocation>
</comment>
<dbReference type="HAMAP" id="MF_01547">
    <property type="entry name" value="RNA_methyltr_E"/>
    <property type="match status" value="1"/>
</dbReference>
<keyword evidence="1 11" id="KW-0698">rRNA processing</keyword>
<evidence type="ECO:0000256" key="8">
    <source>
        <dbReference type="ARBA" id="ARBA00041995"/>
    </source>
</evidence>
<sequence>MKTSRSSTANRWSDHYTRKAKQENFPARSVYKLQEIQEKFNILRKGASVLDLGCAPGSWLKYAAQLVGPEGRVVGIDRSLVAIALPVQARAIVGDVTDASVMDAVEGRFDVVMSDMAPSTTGQKSVDAARSLELCRIALSIARDRLLPGGSFVCKIFQGEDVECFVREVKALFVRHAIFKPTSCRKASKEIYIIGIGRKSHLDPAVDSTSFVDDRTTENQVILGRKSCPATTNGPRSNTRREPRMPAEGASSPGSSRS</sequence>
<comment type="function">
    <text evidence="5 11">Specifically methylates the uridine in position 2552 of 23S rRNA at the 2'-O position of the ribose in the fully assembled 50S ribosomal subunit.</text>
</comment>
<dbReference type="InterPro" id="IPR029063">
    <property type="entry name" value="SAM-dependent_MTases_sf"/>
</dbReference>
<feature type="binding site" evidence="11">
    <location>
        <position position="95"/>
    </location>
    <ligand>
        <name>S-adenosyl-L-methionine</name>
        <dbReference type="ChEBI" id="CHEBI:59789"/>
    </ligand>
</feature>